<evidence type="ECO:0000313" key="3">
    <source>
        <dbReference type="Proteomes" id="UP000030403"/>
    </source>
</evidence>
<dbReference type="EMBL" id="AVPF01000003">
    <property type="protein sequence ID" value="KGX91257.1"/>
    <property type="molecule type" value="Genomic_DNA"/>
</dbReference>
<feature type="transmembrane region" description="Helical" evidence="1">
    <location>
        <begin position="105"/>
        <end position="125"/>
    </location>
</feature>
<feature type="transmembrane region" description="Helical" evidence="1">
    <location>
        <begin position="6"/>
        <end position="28"/>
    </location>
</feature>
<keyword evidence="1" id="KW-0812">Transmembrane</keyword>
<feature type="transmembrane region" description="Helical" evidence="1">
    <location>
        <begin position="48"/>
        <end position="69"/>
    </location>
</feature>
<feature type="transmembrane region" description="Helical" evidence="1">
    <location>
        <begin position="75"/>
        <end position="93"/>
    </location>
</feature>
<organism evidence="2 3">
    <name type="scientific">Pontibacillus marinus BH030004 = DSM 16465</name>
    <dbReference type="NCBI Taxonomy" id="1385511"/>
    <lineage>
        <taxon>Bacteria</taxon>
        <taxon>Bacillati</taxon>
        <taxon>Bacillota</taxon>
        <taxon>Bacilli</taxon>
        <taxon>Bacillales</taxon>
        <taxon>Bacillaceae</taxon>
        <taxon>Pontibacillus</taxon>
    </lineage>
</organism>
<accession>A0A0A5I600</accession>
<reference evidence="2 3" key="1">
    <citation type="submission" date="2013-08" db="EMBL/GenBank/DDBJ databases">
        <authorList>
            <person name="Huang J."/>
            <person name="Wang G."/>
        </authorList>
    </citation>
    <scope>NUCLEOTIDE SEQUENCE [LARGE SCALE GENOMIC DNA]</scope>
    <source>
        <strain evidence="2 3">BH030004</strain>
    </source>
</reference>
<sequence length="136" mass="15839">MLMDVIFGFIFFTLLPLVLWGSIVYFGIRMLVGLWKKDFQSIKWNGRLLFYFISFFFNSIVIMIILMYLNVLESFTLKGIITLIFSAIILYLTHRSRRNSVTYKVLVITQVVFICSVIIYAIFFLDRGPVAIPVTA</sequence>
<gene>
    <name evidence="2" type="ORF">N783_10960</name>
</gene>
<name>A0A0A5I600_9BACI</name>
<dbReference type="AlphaFoldDB" id="A0A0A5I600"/>
<dbReference type="Proteomes" id="UP000030403">
    <property type="component" value="Unassembled WGS sequence"/>
</dbReference>
<protein>
    <submittedName>
        <fullName evidence="2">Uncharacterized protein</fullName>
    </submittedName>
</protein>
<keyword evidence="1" id="KW-0472">Membrane</keyword>
<evidence type="ECO:0000313" key="2">
    <source>
        <dbReference type="EMBL" id="KGX91257.1"/>
    </source>
</evidence>
<evidence type="ECO:0000256" key="1">
    <source>
        <dbReference type="SAM" id="Phobius"/>
    </source>
</evidence>
<proteinExistence type="predicted"/>
<keyword evidence="1" id="KW-1133">Transmembrane helix</keyword>
<comment type="caution">
    <text evidence="2">The sequence shown here is derived from an EMBL/GenBank/DDBJ whole genome shotgun (WGS) entry which is preliminary data.</text>
</comment>
<keyword evidence="3" id="KW-1185">Reference proteome</keyword>